<dbReference type="InterPro" id="IPR027972">
    <property type="entry name" value="DUF4489"/>
</dbReference>
<proteinExistence type="predicted"/>
<keyword evidence="2" id="KW-1185">Reference proteome</keyword>
<name>A0ABS9H0R6_9BACL</name>
<dbReference type="Pfam" id="PF14879">
    <property type="entry name" value="DUF4489"/>
    <property type="match status" value="1"/>
</dbReference>
<organism evidence="1 2">
    <name type="scientific">Pseudalkalibacillus berkeleyi</name>
    <dbReference type="NCBI Taxonomy" id="1069813"/>
    <lineage>
        <taxon>Bacteria</taxon>
        <taxon>Bacillati</taxon>
        <taxon>Bacillota</taxon>
        <taxon>Bacilli</taxon>
        <taxon>Bacillales</taxon>
        <taxon>Fictibacillaceae</taxon>
        <taxon>Pseudalkalibacillus</taxon>
    </lineage>
</organism>
<gene>
    <name evidence="1" type="ORF">L2716_06800</name>
</gene>
<dbReference type="RefSeq" id="WP_236333020.1">
    <property type="nucleotide sequence ID" value="NZ_JAKIJS010000001.1"/>
</dbReference>
<evidence type="ECO:0000313" key="1">
    <source>
        <dbReference type="EMBL" id="MCF6137433.1"/>
    </source>
</evidence>
<evidence type="ECO:0000313" key="2">
    <source>
        <dbReference type="Proteomes" id="UP001649381"/>
    </source>
</evidence>
<accession>A0ABS9H0R6</accession>
<comment type="caution">
    <text evidence="1">The sequence shown here is derived from an EMBL/GenBank/DDBJ whole genome shotgun (WGS) entry which is preliminary data.</text>
</comment>
<dbReference type="Proteomes" id="UP001649381">
    <property type="component" value="Unassembled WGS sequence"/>
</dbReference>
<sequence length="340" mass="39245">MKEFHKSSFLTCGEVFNPDLPAQLDRSEPPIRLAEVRVKPSHLKNSCVLIKYSEFIQFSFLGLNPKLKIIYRLVKEAQNKITQILQEWEFLFESAKTLEGINLETNQPTVLNFCDCDQSYLNGEVTYRLEIVLIETNIVQELNITNKSITATTIRDEFQLNKSSKRLKPDPWLFNHFDDKNASVPLLPFVTCGKVLNPVLPPRLRKRDQPVVLTEVKVKSKPNTTILINFSGFVTSILRQKDFNSLVFQLVRKSLRNNRSKVLREWPLLREFGNDTNIKEPVVFNYCDQIVNGEDEYTYTVELVKAELSDQSSYNITQKSMTAQVYESQSPSKGRRRSNG</sequence>
<dbReference type="EMBL" id="JAKIJS010000001">
    <property type="protein sequence ID" value="MCF6137433.1"/>
    <property type="molecule type" value="Genomic_DNA"/>
</dbReference>
<protein>
    <submittedName>
        <fullName evidence="1">DUF4489 domain-containing protein</fullName>
    </submittedName>
</protein>
<reference evidence="1 2" key="1">
    <citation type="submission" date="2022-01" db="EMBL/GenBank/DDBJ databases">
        <title>Alkalihalobacillus sp. EGI L200015, a novel bacterium isolated from a salt lake sediment.</title>
        <authorList>
            <person name="Gao L."/>
            <person name="Fang B.-Z."/>
            <person name="Li W.-J."/>
        </authorList>
    </citation>
    <scope>NUCLEOTIDE SEQUENCE [LARGE SCALE GENOMIC DNA]</scope>
    <source>
        <strain evidence="1 2">KCTC 12718</strain>
    </source>
</reference>